<evidence type="ECO:0000313" key="2">
    <source>
        <dbReference type="EMBL" id="GJJ43624.1"/>
    </source>
</evidence>
<sequence length="67" mass="6911">MEHSDMYLAAGTTGDYLVSYILFLIGGLLVGGVWSAYKAENILLAVALGACALVSIGGGIAWAVSLY</sequence>
<gene>
    <name evidence="2" type="ORF">CULCOIPH005_18130</name>
</gene>
<evidence type="ECO:0000313" key="3">
    <source>
        <dbReference type="Proteomes" id="UP001205910"/>
    </source>
</evidence>
<reference evidence="2 3" key="1">
    <citation type="submission" date="2021-11" db="EMBL/GenBank/DDBJ databases">
        <title>Whole genome sequences of diphtheriae toxin producing Corynebacterium ulcerans isolates from cats in Osaka, Japan.</title>
        <authorList>
            <person name="Umeda K."/>
            <person name="Hirai Y."/>
        </authorList>
    </citation>
    <scope>NUCLEOTIDE SEQUENCE [LARGE SCALE GENOMIC DNA]</scope>
    <source>
        <strain evidence="2 3">12109B-1</strain>
    </source>
</reference>
<dbReference type="EMBL" id="BQFK01000005">
    <property type="protein sequence ID" value="GJJ43624.1"/>
    <property type="molecule type" value="Genomic_DNA"/>
</dbReference>
<dbReference type="KEGG" id="cuz:Cul05146_1516"/>
<dbReference type="KEGG" id="cun:Cul210932_1547"/>
<accession>A0ABD0BI62</accession>
<keyword evidence="1" id="KW-0472">Membrane</keyword>
<name>A0ABD0BI62_CORUL</name>
<comment type="caution">
    <text evidence="2">The sequence shown here is derived from an EMBL/GenBank/DDBJ whole genome shotgun (WGS) entry which is preliminary data.</text>
</comment>
<dbReference type="KEGG" id="cuq:Cul210931_1433"/>
<keyword evidence="1" id="KW-0812">Transmembrane</keyword>
<proteinExistence type="predicted"/>
<dbReference type="AlphaFoldDB" id="A0ABD0BI62"/>
<feature type="transmembrane region" description="Helical" evidence="1">
    <location>
        <begin position="42"/>
        <end position="64"/>
    </location>
</feature>
<protein>
    <submittedName>
        <fullName evidence="2">Uncharacterized protein</fullName>
    </submittedName>
</protein>
<evidence type="ECO:0000256" key="1">
    <source>
        <dbReference type="SAM" id="Phobius"/>
    </source>
</evidence>
<organism evidence="2 3">
    <name type="scientific">Corynebacterium ulcerans</name>
    <dbReference type="NCBI Taxonomy" id="65058"/>
    <lineage>
        <taxon>Bacteria</taxon>
        <taxon>Bacillati</taxon>
        <taxon>Actinomycetota</taxon>
        <taxon>Actinomycetes</taxon>
        <taxon>Mycobacteriales</taxon>
        <taxon>Corynebacteriaceae</taxon>
        <taxon>Corynebacterium</taxon>
    </lineage>
</organism>
<keyword evidence="1" id="KW-1133">Transmembrane helix</keyword>
<feature type="transmembrane region" description="Helical" evidence="1">
    <location>
        <begin position="16"/>
        <end position="35"/>
    </location>
</feature>
<dbReference type="Proteomes" id="UP001205910">
    <property type="component" value="Unassembled WGS sequence"/>
</dbReference>